<evidence type="ECO:0000256" key="7">
    <source>
        <dbReference type="ARBA" id="ARBA00032166"/>
    </source>
</evidence>
<dbReference type="PANTHER" id="PTHR13563">
    <property type="entry name" value="TRNA (GUANINE-9-) METHYLTRANSFERASE"/>
    <property type="match status" value="1"/>
</dbReference>
<proteinExistence type="predicted"/>
<keyword evidence="5" id="KW-0949">S-adenosyl-L-methionine</keyword>
<sequence>METDERPAKMRKLAHGEDGQTGEEMAESVANGSTAPTDSSPIREQNAAAVSEDQSASESNKTIEGQESEPKISKNQLKKARRLAAWEAGRENRKIIRREKIKAKKERRRDEWARNHPEAEKSHALEGNTPANSDQTGEEDEHREKDDNETQGTDAQAKPPREVANGDKKRPKQVRERSAKKMTGTQVPITVIFDCDFEDLMFDNELKSLGLQITRCYSDNRKSSFRTHLAVSSFKGKMKERFDGILEKQYTHWTNVRFFEEDFVSVAKFSKEWMSGVEGGKIAGALSQDDAPTNDEEGEIVYLSSESENTLERLKPNGTYIIGGLVDKNRHKGLCHKRAVNRGIKTAKLPIGEFLEMKSRQVLVTNHVLEIMLKWMEFGDWGKAFMEVIPKRKGGVLKSDAESKARDETAMPSGTGEPADVDVNMRDGDETFADQVPRISEVLEEADGGTAAEDAAGIAETGNTVRVA</sequence>
<gene>
    <name evidence="11" type="ORF">B0J11DRAFT_513248</name>
</gene>
<protein>
    <recommendedName>
        <fullName evidence="2">tRNA (guanine(9)-N1)-methyltransferase</fullName>
        <ecNumber evidence="1">2.1.1.221</ecNumber>
    </recommendedName>
    <alternativeName>
        <fullName evidence="7">tRNA methyltransferase 10</fullName>
    </alternativeName>
    <alternativeName>
        <fullName evidence="6">tRNA(m1G9)-methyltransferase</fullName>
    </alternativeName>
</protein>
<evidence type="ECO:0000256" key="8">
    <source>
        <dbReference type="ARBA" id="ARBA00048434"/>
    </source>
</evidence>
<organism evidence="11 12">
    <name type="scientific">Dendryphion nanum</name>
    <dbReference type="NCBI Taxonomy" id="256645"/>
    <lineage>
        <taxon>Eukaryota</taxon>
        <taxon>Fungi</taxon>
        <taxon>Dikarya</taxon>
        <taxon>Ascomycota</taxon>
        <taxon>Pezizomycotina</taxon>
        <taxon>Dothideomycetes</taxon>
        <taxon>Pleosporomycetidae</taxon>
        <taxon>Pleosporales</taxon>
        <taxon>Torulaceae</taxon>
        <taxon>Dendryphion</taxon>
    </lineage>
</organism>
<dbReference type="EMBL" id="JAGMWT010000001">
    <property type="protein sequence ID" value="KAH7137950.1"/>
    <property type="molecule type" value="Genomic_DNA"/>
</dbReference>
<evidence type="ECO:0000256" key="2">
    <source>
        <dbReference type="ARBA" id="ARBA00020451"/>
    </source>
</evidence>
<dbReference type="InterPro" id="IPR028564">
    <property type="entry name" value="MT_TRM10-typ"/>
</dbReference>
<dbReference type="EC" id="2.1.1.221" evidence="1"/>
<evidence type="ECO:0000256" key="6">
    <source>
        <dbReference type="ARBA" id="ARBA00031792"/>
    </source>
</evidence>
<dbReference type="PANTHER" id="PTHR13563:SF13">
    <property type="entry name" value="TRNA METHYLTRANSFERASE 10 HOMOLOG A"/>
    <property type="match status" value="1"/>
</dbReference>
<feature type="domain" description="SAM-dependent MTase TRM10-type" evidence="10">
    <location>
        <begin position="174"/>
        <end position="396"/>
    </location>
</feature>
<evidence type="ECO:0000256" key="3">
    <source>
        <dbReference type="ARBA" id="ARBA00022603"/>
    </source>
</evidence>
<feature type="region of interest" description="Disordered" evidence="9">
    <location>
        <begin position="445"/>
        <end position="468"/>
    </location>
</feature>
<dbReference type="CDD" id="cd18089">
    <property type="entry name" value="SPOUT_Trm10-like"/>
    <property type="match status" value="1"/>
</dbReference>
<evidence type="ECO:0000256" key="5">
    <source>
        <dbReference type="ARBA" id="ARBA00022691"/>
    </source>
</evidence>
<comment type="catalytic activity">
    <reaction evidence="8">
        <text>guanosine(9) in tRNA + S-adenosyl-L-methionine = N(1)-methylguanosine(9) in tRNA + S-adenosyl-L-homocysteine + H(+)</text>
        <dbReference type="Rhea" id="RHEA:43156"/>
        <dbReference type="Rhea" id="RHEA-COMP:10367"/>
        <dbReference type="Rhea" id="RHEA-COMP:10368"/>
        <dbReference type="ChEBI" id="CHEBI:15378"/>
        <dbReference type="ChEBI" id="CHEBI:57856"/>
        <dbReference type="ChEBI" id="CHEBI:59789"/>
        <dbReference type="ChEBI" id="CHEBI:73542"/>
        <dbReference type="ChEBI" id="CHEBI:74269"/>
        <dbReference type="EC" id="2.1.1.221"/>
    </reaction>
</comment>
<dbReference type="InterPro" id="IPR007356">
    <property type="entry name" value="tRNA_m1G_MeTrfase_euk"/>
</dbReference>
<dbReference type="Proteomes" id="UP000700596">
    <property type="component" value="Unassembled WGS sequence"/>
</dbReference>
<dbReference type="GO" id="GO:0000049">
    <property type="term" value="F:tRNA binding"/>
    <property type="evidence" value="ECO:0007669"/>
    <property type="project" value="TreeGrafter"/>
</dbReference>
<reference evidence="11" key="1">
    <citation type="journal article" date="2021" name="Nat. Commun.">
        <title>Genetic determinants of endophytism in the Arabidopsis root mycobiome.</title>
        <authorList>
            <person name="Mesny F."/>
            <person name="Miyauchi S."/>
            <person name="Thiergart T."/>
            <person name="Pickel B."/>
            <person name="Atanasova L."/>
            <person name="Karlsson M."/>
            <person name="Huettel B."/>
            <person name="Barry K.W."/>
            <person name="Haridas S."/>
            <person name="Chen C."/>
            <person name="Bauer D."/>
            <person name="Andreopoulos W."/>
            <person name="Pangilinan J."/>
            <person name="LaButti K."/>
            <person name="Riley R."/>
            <person name="Lipzen A."/>
            <person name="Clum A."/>
            <person name="Drula E."/>
            <person name="Henrissat B."/>
            <person name="Kohler A."/>
            <person name="Grigoriev I.V."/>
            <person name="Martin F.M."/>
            <person name="Hacquard S."/>
        </authorList>
    </citation>
    <scope>NUCLEOTIDE SEQUENCE</scope>
    <source>
        <strain evidence="11">MPI-CAGE-CH-0243</strain>
    </source>
</reference>
<dbReference type="GO" id="GO:0052905">
    <property type="term" value="F:tRNA (guanosine(9)-N1)-methyltransferase activity"/>
    <property type="evidence" value="ECO:0007669"/>
    <property type="project" value="UniProtKB-EC"/>
</dbReference>
<dbReference type="InterPro" id="IPR038459">
    <property type="entry name" value="MT_TRM10-typ_sf"/>
</dbReference>
<feature type="compositionally biased region" description="Low complexity" evidence="9">
    <location>
        <begin position="448"/>
        <end position="462"/>
    </location>
</feature>
<evidence type="ECO:0000256" key="1">
    <source>
        <dbReference type="ARBA" id="ARBA00012797"/>
    </source>
</evidence>
<evidence type="ECO:0000256" key="4">
    <source>
        <dbReference type="ARBA" id="ARBA00022679"/>
    </source>
</evidence>
<accession>A0A9P9EHJ6</accession>
<comment type="caution">
    <text evidence="11">The sequence shown here is derived from an EMBL/GenBank/DDBJ whole genome shotgun (WGS) entry which is preliminary data.</text>
</comment>
<evidence type="ECO:0000313" key="12">
    <source>
        <dbReference type="Proteomes" id="UP000700596"/>
    </source>
</evidence>
<feature type="compositionally biased region" description="Polar residues" evidence="9">
    <location>
        <begin position="52"/>
        <end position="65"/>
    </location>
</feature>
<feature type="compositionally biased region" description="Basic and acidic residues" evidence="9">
    <location>
        <begin position="399"/>
        <end position="409"/>
    </location>
</feature>
<keyword evidence="4" id="KW-0808">Transferase</keyword>
<feature type="region of interest" description="Disordered" evidence="9">
    <location>
        <begin position="1"/>
        <end position="181"/>
    </location>
</feature>
<dbReference type="AlphaFoldDB" id="A0A9P9EHJ6"/>
<feature type="compositionally biased region" description="Basic and acidic residues" evidence="9">
    <location>
        <begin position="1"/>
        <end position="18"/>
    </location>
</feature>
<name>A0A9P9EHJ6_9PLEO</name>
<feature type="compositionally biased region" description="Basic and acidic residues" evidence="9">
    <location>
        <begin position="159"/>
        <end position="179"/>
    </location>
</feature>
<dbReference type="OrthoDB" id="278300at2759"/>
<feature type="compositionally biased region" description="Basic residues" evidence="9">
    <location>
        <begin position="95"/>
        <end position="107"/>
    </location>
</feature>
<dbReference type="GO" id="GO:0002939">
    <property type="term" value="P:tRNA N1-guanine methylation"/>
    <property type="evidence" value="ECO:0007669"/>
    <property type="project" value="TreeGrafter"/>
</dbReference>
<evidence type="ECO:0000259" key="10">
    <source>
        <dbReference type="PROSITE" id="PS51675"/>
    </source>
</evidence>
<evidence type="ECO:0000256" key="9">
    <source>
        <dbReference type="SAM" id="MobiDB-lite"/>
    </source>
</evidence>
<feature type="compositionally biased region" description="Polar residues" evidence="9">
    <location>
        <begin position="30"/>
        <end position="43"/>
    </location>
</feature>
<feature type="compositionally biased region" description="Basic and acidic residues" evidence="9">
    <location>
        <begin position="108"/>
        <end position="124"/>
    </location>
</feature>
<dbReference type="GO" id="GO:0005634">
    <property type="term" value="C:nucleus"/>
    <property type="evidence" value="ECO:0007669"/>
    <property type="project" value="TreeGrafter"/>
</dbReference>
<feature type="region of interest" description="Disordered" evidence="9">
    <location>
        <begin position="398"/>
        <end position="423"/>
    </location>
</feature>
<dbReference type="Gene3D" id="3.40.1280.30">
    <property type="match status" value="1"/>
</dbReference>
<dbReference type="PROSITE" id="PS51675">
    <property type="entry name" value="SAM_MT_TRM10"/>
    <property type="match status" value="1"/>
</dbReference>
<keyword evidence="12" id="KW-1185">Reference proteome</keyword>
<evidence type="ECO:0000313" key="11">
    <source>
        <dbReference type="EMBL" id="KAH7137950.1"/>
    </source>
</evidence>
<keyword evidence="3" id="KW-0489">Methyltransferase</keyword>